<sequence length="44" mass="5303">MIVSWNTTNDCNMFCDHCYRDAYYNEGDYMAEEPWCLYHGRKGV</sequence>
<dbReference type="AlphaFoldDB" id="A0A1G8BNS1"/>
<evidence type="ECO:0000313" key="2">
    <source>
        <dbReference type="Proteomes" id="UP000198656"/>
    </source>
</evidence>
<reference evidence="2" key="1">
    <citation type="submission" date="2016-10" db="EMBL/GenBank/DDBJ databases">
        <authorList>
            <person name="Varghese N."/>
            <person name="Submissions S."/>
        </authorList>
    </citation>
    <scope>NUCLEOTIDE SEQUENCE [LARGE SCALE GENOMIC DNA]</scope>
    <source>
        <strain evidence="2">DSM 8344</strain>
    </source>
</reference>
<protein>
    <submittedName>
        <fullName evidence="1">Uncharacterized protein</fullName>
    </submittedName>
</protein>
<name>A0A1G8BNS1_9FIRM</name>
<proteinExistence type="predicted"/>
<accession>A0A1G8BNS1</accession>
<evidence type="ECO:0000313" key="1">
    <source>
        <dbReference type="EMBL" id="SDH34816.1"/>
    </source>
</evidence>
<gene>
    <name evidence="1" type="ORF">SAMN05443529_11282</name>
</gene>
<dbReference type="Proteomes" id="UP000198656">
    <property type="component" value="Unassembled WGS sequence"/>
</dbReference>
<dbReference type="SUPFAM" id="SSF102114">
    <property type="entry name" value="Radical SAM enzymes"/>
    <property type="match status" value="1"/>
</dbReference>
<organism evidence="1 2">
    <name type="scientific">Desulfosporosinus hippei DSM 8344</name>
    <dbReference type="NCBI Taxonomy" id="1121419"/>
    <lineage>
        <taxon>Bacteria</taxon>
        <taxon>Bacillati</taxon>
        <taxon>Bacillota</taxon>
        <taxon>Clostridia</taxon>
        <taxon>Eubacteriales</taxon>
        <taxon>Desulfitobacteriaceae</taxon>
        <taxon>Desulfosporosinus</taxon>
    </lineage>
</organism>
<dbReference type="RefSeq" id="WP_282433740.1">
    <property type="nucleotide sequence ID" value="NZ_FNCP01000012.1"/>
</dbReference>
<dbReference type="InterPro" id="IPR058240">
    <property type="entry name" value="rSAM_sf"/>
</dbReference>
<keyword evidence="2" id="KW-1185">Reference proteome</keyword>
<dbReference type="EMBL" id="FNCP01000012">
    <property type="protein sequence ID" value="SDH34816.1"/>
    <property type="molecule type" value="Genomic_DNA"/>
</dbReference>
<dbReference type="STRING" id="1121419.SAMN05443529_11282"/>